<reference evidence="2" key="1">
    <citation type="submission" date="2023-07" db="EMBL/GenBank/DDBJ databases">
        <title>draft genome sequence of fig (Ficus carica).</title>
        <authorList>
            <person name="Takahashi T."/>
            <person name="Nishimura K."/>
        </authorList>
    </citation>
    <scope>NUCLEOTIDE SEQUENCE</scope>
</reference>
<sequence>MGCTALKLDNKDMVRRCKERLRLMKEAVDARHYLAAAHTDYFRSLRLTSSALSSFAFFEPPLRLRLDPRHLPPPSSTTL</sequence>
<proteinExistence type="predicted"/>
<evidence type="ECO:0000313" key="2">
    <source>
        <dbReference type="EMBL" id="GMN73178.1"/>
    </source>
</evidence>
<accession>A0AA88EES0</accession>
<dbReference type="Pfam" id="PF04783">
    <property type="entry name" value="DUF630"/>
    <property type="match status" value="1"/>
</dbReference>
<dbReference type="PANTHER" id="PTHR21450:SF9">
    <property type="entry name" value="BZIP DOMAIN CLASS TRANSCRIPTION FACTOR (DUF630 AND DUF632)-RELATED"/>
    <property type="match status" value="1"/>
</dbReference>
<evidence type="ECO:0000259" key="1">
    <source>
        <dbReference type="Pfam" id="PF04783"/>
    </source>
</evidence>
<name>A0AA88EES0_FICCA</name>
<gene>
    <name evidence="2" type="ORF">TIFTF001_054831</name>
</gene>
<protein>
    <recommendedName>
        <fullName evidence="1">DUF630 domain-containing protein</fullName>
    </recommendedName>
</protein>
<dbReference type="InterPro" id="IPR006868">
    <property type="entry name" value="DUF630"/>
</dbReference>
<keyword evidence="3" id="KW-1185">Reference proteome</keyword>
<dbReference type="PANTHER" id="PTHR21450">
    <property type="entry name" value="PROTEIN ALTERED PHOSPHATE STARVATION RESPONSE 1"/>
    <property type="match status" value="1"/>
</dbReference>
<dbReference type="EMBL" id="BTGU01015755">
    <property type="protein sequence ID" value="GMN73178.1"/>
    <property type="molecule type" value="Genomic_DNA"/>
</dbReference>
<evidence type="ECO:0000313" key="3">
    <source>
        <dbReference type="Proteomes" id="UP001187192"/>
    </source>
</evidence>
<feature type="domain" description="DUF630" evidence="1">
    <location>
        <begin position="1"/>
        <end position="56"/>
    </location>
</feature>
<organism evidence="2 3">
    <name type="scientific">Ficus carica</name>
    <name type="common">Common fig</name>
    <dbReference type="NCBI Taxonomy" id="3494"/>
    <lineage>
        <taxon>Eukaryota</taxon>
        <taxon>Viridiplantae</taxon>
        <taxon>Streptophyta</taxon>
        <taxon>Embryophyta</taxon>
        <taxon>Tracheophyta</taxon>
        <taxon>Spermatophyta</taxon>
        <taxon>Magnoliopsida</taxon>
        <taxon>eudicotyledons</taxon>
        <taxon>Gunneridae</taxon>
        <taxon>Pentapetalae</taxon>
        <taxon>rosids</taxon>
        <taxon>fabids</taxon>
        <taxon>Rosales</taxon>
        <taxon>Moraceae</taxon>
        <taxon>Ficeae</taxon>
        <taxon>Ficus</taxon>
    </lineage>
</organism>
<comment type="caution">
    <text evidence="2">The sequence shown here is derived from an EMBL/GenBank/DDBJ whole genome shotgun (WGS) entry which is preliminary data.</text>
</comment>
<dbReference type="Proteomes" id="UP001187192">
    <property type="component" value="Unassembled WGS sequence"/>
</dbReference>
<dbReference type="AlphaFoldDB" id="A0AA88EES0"/>